<dbReference type="InterPro" id="IPR055347">
    <property type="entry name" value="UTP6_N"/>
</dbReference>
<keyword evidence="3" id="KW-0677">Repeat</keyword>
<dbReference type="Gene3D" id="1.25.40.10">
    <property type="entry name" value="Tetratricopeptide repeat domain"/>
    <property type="match status" value="2"/>
</dbReference>
<sequence>MATESVQACIEASAELSVAIAETKLLNEKENRLLIIQRKHFEKGIKMVTDQAEEQYIRYISYDWDMIEMIQERRKSAQVRMEDKHQKKTNEVILMFGNNINHLFLDLLKRFPNNLKNWALYLEFCRKMKMHNASFDLVDRMIKVHGDKPIVFAFAAEWTLMRRNNYELARTYLLQGLHSHRDSHDLYLELLKNELEFTSMLKQKYAACANTPERDSTKDDLLAGANCKLVYDDAKNNLKFSEKTIPLFKSMIQMMNKYEFARQFTLDIISDILKEMPKCEWLHDLSAKSHLINKLDTSIHSTPYPLAELEKCYETYRTVLDTKCDTELMWSLALDFLNESIGTSSEDKMKMCYLNMANEAHENKKLSVNQYMKWMKILDLDGLCQQLSSIQSHVLENERLSTSPEIWQHVLKFMISAKNHSDAKIYDLFERGCIALKDKGLPLFLDVIAHFMPHKKDLVNNVYQIGINMSECPTLCSTLRVKYLEHLVLSQDCEGARKFYNEYNVRKPFSRDLHRTMYKVEWSSGKITESNRKFMDQIVLLACIQFGENNVDVWIDRIRHDLELYRGVNKSSIVEEAKIYLKHSRELLFELNAKLHKVTQEMMKISEDKDTFSCSVFNVTSVDAPSSFPPSQPAPHPRGVGRAMGAPGGTGAPSHHSLQSDSLNSVLGPHSVAQSAYYSEALGPGGRSQMGGPYLSAHSSIRTAEDADHL</sequence>
<dbReference type="EMBL" id="HBUF01365662">
    <property type="protein sequence ID" value="CAG6723426.1"/>
    <property type="molecule type" value="Transcribed_RNA"/>
</dbReference>
<feature type="compositionally biased region" description="Pro residues" evidence="5">
    <location>
        <begin position="627"/>
        <end position="636"/>
    </location>
</feature>
<evidence type="ECO:0000256" key="1">
    <source>
        <dbReference type="ARBA" id="ARBA00004604"/>
    </source>
</evidence>
<protein>
    <submittedName>
        <fullName evidence="7">U3 small nucleolar RNA-associated protein 6 homolog</fullName>
    </submittedName>
</protein>
<dbReference type="GO" id="GO:0034388">
    <property type="term" value="C:Pwp2p-containing subcomplex of 90S preribosome"/>
    <property type="evidence" value="ECO:0007669"/>
    <property type="project" value="TreeGrafter"/>
</dbReference>
<dbReference type="Pfam" id="PF08640">
    <property type="entry name" value="U3_assoc_6"/>
    <property type="match status" value="1"/>
</dbReference>
<dbReference type="PANTHER" id="PTHR23271:SF1">
    <property type="entry name" value="U3 SMALL NUCLEOLAR RNA-ASSOCIATED PROTEIN 6 HOMOLOG"/>
    <property type="match status" value="1"/>
</dbReference>
<evidence type="ECO:0000313" key="7">
    <source>
        <dbReference type="EMBL" id="CAG6610728.1"/>
    </source>
</evidence>
<feature type="region of interest" description="Disordered" evidence="5">
    <location>
        <begin position="623"/>
        <end position="665"/>
    </location>
</feature>
<evidence type="ECO:0000256" key="3">
    <source>
        <dbReference type="ARBA" id="ARBA00022737"/>
    </source>
</evidence>
<evidence type="ECO:0000256" key="2">
    <source>
        <dbReference type="ARBA" id="ARBA00022552"/>
    </source>
</evidence>
<accession>A0A8D8LQH2</accession>
<feature type="compositionally biased region" description="Polar residues" evidence="5">
    <location>
        <begin position="656"/>
        <end position="665"/>
    </location>
</feature>
<evidence type="ECO:0000259" key="6">
    <source>
        <dbReference type="Pfam" id="PF08640"/>
    </source>
</evidence>
<dbReference type="InterPro" id="IPR013949">
    <property type="entry name" value="Utp6"/>
</dbReference>
<dbReference type="PANTHER" id="PTHR23271">
    <property type="entry name" value="HEPATOCELLULAR CARCINOMA-ASSOCIATED ANTIGEN 66"/>
    <property type="match status" value="1"/>
</dbReference>
<keyword evidence="2" id="KW-0698">rRNA processing</keyword>
<dbReference type="SUPFAM" id="SSF48452">
    <property type="entry name" value="TPR-like"/>
    <property type="match status" value="1"/>
</dbReference>
<evidence type="ECO:0000256" key="5">
    <source>
        <dbReference type="SAM" id="MobiDB-lite"/>
    </source>
</evidence>
<organism evidence="7">
    <name type="scientific">Cacopsylla melanoneura</name>
    <dbReference type="NCBI Taxonomy" id="428564"/>
    <lineage>
        <taxon>Eukaryota</taxon>
        <taxon>Metazoa</taxon>
        <taxon>Ecdysozoa</taxon>
        <taxon>Arthropoda</taxon>
        <taxon>Hexapoda</taxon>
        <taxon>Insecta</taxon>
        <taxon>Pterygota</taxon>
        <taxon>Neoptera</taxon>
        <taxon>Paraneoptera</taxon>
        <taxon>Hemiptera</taxon>
        <taxon>Sternorrhyncha</taxon>
        <taxon>Psylloidea</taxon>
        <taxon>Psyllidae</taxon>
        <taxon>Psyllinae</taxon>
        <taxon>Cacopsylla</taxon>
    </lineage>
</organism>
<name>A0A8D8LQH2_9HEMI</name>
<keyword evidence="4" id="KW-0539">Nucleus</keyword>
<dbReference type="InterPro" id="IPR011990">
    <property type="entry name" value="TPR-like_helical_dom_sf"/>
</dbReference>
<proteinExistence type="predicted"/>
<dbReference type="GO" id="GO:0032040">
    <property type="term" value="C:small-subunit processome"/>
    <property type="evidence" value="ECO:0007669"/>
    <property type="project" value="TreeGrafter"/>
</dbReference>
<dbReference type="GO" id="GO:0000462">
    <property type="term" value="P:maturation of SSU-rRNA from tricistronic rRNA transcript (SSU-rRNA, 5.8S rRNA, LSU-rRNA)"/>
    <property type="evidence" value="ECO:0007669"/>
    <property type="project" value="InterPro"/>
</dbReference>
<feature type="domain" description="U3 small nucleolar RNA-associated protein 6 N-terminal" evidence="6">
    <location>
        <begin position="21"/>
        <end position="89"/>
    </location>
</feature>
<reference evidence="7" key="1">
    <citation type="submission" date="2021-05" db="EMBL/GenBank/DDBJ databases">
        <authorList>
            <person name="Alioto T."/>
            <person name="Alioto T."/>
            <person name="Gomez Garrido J."/>
        </authorList>
    </citation>
    <scope>NUCLEOTIDE SEQUENCE</scope>
</reference>
<dbReference type="EMBL" id="HBUF01365664">
    <property type="protein sequence ID" value="CAG6723428.1"/>
    <property type="molecule type" value="Transcribed_RNA"/>
</dbReference>
<evidence type="ECO:0000256" key="4">
    <source>
        <dbReference type="ARBA" id="ARBA00023242"/>
    </source>
</evidence>
<dbReference type="GO" id="GO:0030515">
    <property type="term" value="F:snoRNA binding"/>
    <property type="evidence" value="ECO:0007669"/>
    <property type="project" value="InterPro"/>
</dbReference>
<dbReference type="EMBL" id="HBUF01019350">
    <property type="protein sequence ID" value="CAG6610728.1"/>
    <property type="molecule type" value="Transcribed_RNA"/>
</dbReference>
<comment type="subcellular location">
    <subcellularLocation>
        <location evidence="1">Nucleus</location>
        <location evidence="1">Nucleolus</location>
    </subcellularLocation>
</comment>
<dbReference type="AlphaFoldDB" id="A0A8D8LQH2"/>
<dbReference type="EMBL" id="HBUF01365663">
    <property type="protein sequence ID" value="CAG6723427.1"/>
    <property type="molecule type" value="Transcribed_RNA"/>
</dbReference>